<dbReference type="InterPro" id="IPR005526">
    <property type="entry name" value="Septum_form_inhib_MinC_C"/>
</dbReference>
<evidence type="ECO:0000256" key="4">
    <source>
        <dbReference type="ARBA" id="ARBA00023306"/>
    </source>
</evidence>
<evidence type="ECO:0000256" key="3">
    <source>
        <dbReference type="ARBA" id="ARBA00023210"/>
    </source>
</evidence>
<evidence type="ECO:0000256" key="2">
    <source>
        <dbReference type="ARBA" id="ARBA00022618"/>
    </source>
</evidence>
<dbReference type="Pfam" id="PF05209">
    <property type="entry name" value="MinC_N"/>
    <property type="match status" value="1"/>
</dbReference>
<dbReference type="Proteomes" id="UP001163831">
    <property type="component" value="Chromosome"/>
</dbReference>
<dbReference type="NCBIfam" id="TIGR01222">
    <property type="entry name" value="minC"/>
    <property type="match status" value="1"/>
</dbReference>
<dbReference type="HAMAP" id="MF_00267">
    <property type="entry name" value="MinC"/>
    <property type="match status" value="1"/>
</dbReference>
<dbReference type="Pfam" id="PF03775">
    <property type="entry name" value="MinC_C"/>
    <property type="match status" value="1"/>
</dbReference>
<evidence type="ECO:0000313" key="9">
    <source>
        <dbReference type="EMBL" id="UYH51448.1"/>
    </source>
</evidence>
<reference evidence="9" key="1">
    <citation type="submission" date="2022-10" db="EMBL/GenBank/DDBJ databases">
        <title>Candidatus Kirkpatrella diaphorinas gen. nov., sp. nov., an uncultured endosymbiont identified in a population of Diaphorina citri from Hawaii.</title>
        <authorList>
            <person name="Henry E.M."/>
            <person name="Carlson C.R."/>
            <person name="Kuo Y.-W."/>
        </authorList>
    </citation>
    <scope>NUCLEOTIDE SEQUENCE</scope>
    <source>
        <strain evidence="9">CADCRV1</strain>
    </source>
</reference>
<dbReference type="PANTHER" id="PTHR34108">
    <property type="entry name" value="SEPTUM SITE-DETERMINING PROTEIN MINC"/>
    <property type="match status" value="1"/>
</dbReference>
<dbReference type="InterPro" id="IPR007874">
    <property type="entry name" value="MinC_N"/>
</dbReference>
<dbReference type="PANTHER" id="PTHR34108:SF1">
    <property type="entry name" value="SEPTUM SITE-DETERMINING PROTEIN MINC"/>
    <property type="match status" value="1"/>
</dbReference>
<name>A0ABY6GL21_9PROT</name>
<evidence type="ECO:0000313" key="10">
    <source>
        <dbReference type="Proteomes" id="UP001163831"/>
    </source>
</evidence>
<dbReference type="Gene3D" id="3.30.70.260">
    <property type="match status" value="1"/>
</dbReference>
<comment type="function">
    <text evidence="5 6">Cell division inhibitor that blocks the formation of polar Z ring septums. Rapidly oscillates between the poles of the cell to destabilize FtsZ filaments that have formed before they mature into polar Z rings. Prevents FtsZ polymerization.</text>
</comment>
<organism evidence="9 10">
    <name type="scientific">Candidatus Kirkpatrickella diaphorinae</name>
    <dbReference type="NCBI Taxonomy" id="2984322"/>
    <lineage>
        <taxon>Bacteria</taxon>
        <taxon>Pseudomonadati</taxon>
        <taxon>Pseudomonadota</taxon>
        <taxon>Alphaproteobacteria</taxon>
        <taxon>Acetobacterales</taxon>
        <taxon>Acetobacteraceae</taxon>
        <taxon>Candidatus Kirkpatrickella</taxon>
    </lineage>
</organism>
<dbReference type="InterPro" id="IPR013033">
    <property type="entry name" value="MinC"/>
</dbReference>
<comment type="subunit">
    <text evidence="6">Interacts with MinD and FtsZ.</text>
</comment>
<evidence type="ECO:0000259" key="7">
    <source>
        <dbReference type="Pfam" id="PF03775"/>
    </source>
</evidence>
<feature type="domain" description="Septum formation inhibitor MinC N-terminal" evidence="8">
    <location>
        <begin position="25"/>
        <end position="86"/>
    </location>
</feature>
<dbReference type="InterPro" id="IPR036145">
    <property type="entry name" value="MinC_C_sf"/>
</dbReference>
<feature type="domain" description="Septum formation inhibitor MinC C-terminal" evidence="7">
    <location>
        <begin position="140"/>
        <end position="238"/>
    </location>
</feature>
<keyword evidence="3 6" id="KW-0717">Septation</keyword>
<protein>
    <recommendedName>
        <fullName evidence="6">Probable septum site-determining protein MinC</fullName>
    </recommendedName>
</protein>
<evidence type="ECO:0000259" key="8">
    <source>
        <dbReference type="Pfam" id="PF05209"/>
    </source>
</evidence>
<accession>A0ABY6GL21</accession>
<sequence>MSEQTVDIAQSPPPMTIRACGRSFMALVLAPQAPIAEWLSALDHQVARSSAFLSGKPIILDLGLLDAHSEGLAGLQAALRDRHIIPVSIEGGDRAWPALRDWDFPPVLTGGRAHDIAPPDAAEAEGAAGEFTLTAGRTLFVETPVRSGQIVTWLEGDIVVAGGVAPGAELIASGSIHVYGPLRGRAIAGVGGNGAARIFARRMFAELLAIDGFYMTAEEIDQQSVGQPAQALLDSDHVLMHPLT</sequence>
<gene>
    <name evidence="6 9" type="primary">minC</name>
    <name evidence="9" type="ORF">N5W20_00765</name>
</gene>
<dbReference type="EMBL" id="CP107052">
    <property type="protein sequence ID" value="UYH51448.1"/>
    <property type="molecule type" value="Genomic_DNA"/>
</dbReference>
<dbReference type="RefSeq" id="WP_319807042.1">
    <property type="nucleotide sequence ID" value="NZ_CP107052.1"/>
</dbReference>
<proteinExistence type="inferred from homology"/>
<dbReference type="InterPro" id="IPR016098">
    <property type="entry name" value="CAP/MinC_C"/>
</dbReference>
<dbReference type="Gene3D" id="2.160.20.70">
    <property type="match status" value="1"/>
</dbReference>
<comment type="similarity">
    <text evidence="1 6">Belongs to the MinC family.</text>
</comment>
<keyword evidence="4 6" id="KW-0131">Cell cycle</keyword>
<evidence type="ECO:0000256" key="1">
    <source>
        <dbReference type="ARBA" id="ARBA00006291"/>
    </source>
</evidence>
<keyword evidence="2 6" id="KW-0132">Cell division</keyword>
<evidence type="ECO:0000256" key="5">
    <source>
        <dbReference type="ARBA" id="ARBA00025606"/>
    </source>
</evidence>
<evidence type="ECO:0000256" key="6">
    <source>
        <dbReference type="HAMAP-Rule" id="MF_00267"/>
    </source>
</evidence>
<dbReference type="SUPFAM" id="SSF63848">
    <property type="entry name" value="Cell-division inhibitor MinC, C-terminal domain"/>
    <property type="match status" value="1"/>
</dbReference>
<keyword evidence="10" id="KW-1185">Reference proteome</keyword>